<feature type="transmembrane region" description="Helical" evidence="1">
    <location>
        <begin position="31"/>
        <end position="47"/>
    </location>
</feature>
<protein>
    <recommendedName>
        <fullName evidence="4">YoqO-like protein</fullName>
    </recommendedName>
</protein>
<dbReference type="EMBL" id="FQXU01000004">
    <property type="protein sequence ID" value="SHH85616.1"/>
    <property type="molecule type" value="Genomic_DNA"/>
</dbReference>
<dbReference type="RefSeq" id="WP_073017415.1">
    <property type="nucleotide sequence ID" value="NZ_FQXU01000004.1"/>
</dbReference>
<organism evidence="2 3">
    <name type="scientific">Clostridium intestinale DSM 6191</name>
    <dbReference type="NCBI Taxonomy" id="1121320"/>
    <lineage>
        <taxon>Bacteria</taxon>
        <taxon>Bacillati</taxon>
        <taxon>Bacillota</taxon>
        <taxon>Clostridia</taxon>
        <taxon>Eubacteriales</taxon>
        <taxon>Clostridiaceae</taxon>
        <taxon>Clostridium</taxon>
    </lineage>
</organism>
<dbReference type="AlphaFoldDB" id="A0A1M5WDP2"/>
<keyword evidence="1" id="KW-0812">Transmembrane</keyword>
<gene>
    <name evidence="2" type="ORF">SAMN02745941_01047</name>
</gene>
<evidence type="ECO:0000313" key="3">
    <source>
        <dbReference type="Proteomes" id="UP000184241"/>
    </source>
</evidence>
<proteinExistence type="predicted"/>
<dbReference type="Proteomes" id="UP000184241">
    <property type="component" value="Unassembled WGS sequence"/>
</dbReference>
<name>A0A1M5WDP2_9CLOT</name>
<keyword evidence="1" id="KW-1133">Transmembrane helix</keyword>
<reference evidence="2 3" key="1">
    <citation type="submission" date="2016-11" db="EMBL/GenBank/DDBJ databases">
        <authorList>
            <person name="Jaros S."/>
            <person name="Januszkiewicz K."/>
            <person name="Wedrychowicz H."/>
        </authorList>
    </citation>
    <scope>NUCLEOTIDE SEQUENCE [LARGE SCALE GENOMIC DNA]</scope>
    <source>
        <strain evidence="2 3">DSM 6191</strain>
    </source>
</reference>
<feature type="transmembrane region" description="Helical" evidence="1">
    <location>
        <begin position="95"/>
        <end position="116"/>
    </location>
</feature>
<evidence type="ECO:0000313" key="2">
    <source>
        <dbReference type="EMBL" id="SHH85616.1"/>
    </source>
</evidence>
<evidence type="ECO:0008006" key="4">
    <source>
        <dbReference type="Google" id="ProtNLM"/>
    </source>
</evidence>
<evidence type="ECO:0000256" key="1">
    <source>
        <dbReference type="SAM" id="Phobius"/>
    </source>
</evidence>
<sequence>MKNKNALAVVIISIALFAIRTIGIEGVPLPVIAGIMVLCMIISFIIVKNYKGSKKEMPYLYGLIIMTTLLLGSIIIFVQIDNQYPEVASTHKPLFLSIIIIFFVGLNFVALAYASYKSNFKPKK</sequence>
<feature type="transmembrane region" description="Helical" evidence="1">
    <location>
        <begin position="59"/>
        <end position="80"/>
    </location>
</feature>
<accession>A0A1M5WDP2</accession>
<keyword evidence="1" id="KW-0472">Membrane</keyword>